<reference evidence="1 2" key="1">
    <citation type="submission" date="2024-02" db="EMBL/GenBank/DDBJ databases">
        <authorList>
            <person name="Chen Y."/>
            <person name="Shah S."/>
            <person name="Dougan E. K."/>
            <person name="Thang M."/>
            <person name="Chan C."/>
        </authorList>
    </citation>
    <scope>NUCLEOTIDE SEQUENCE [LARGE SCALE GENOMIC DNA]</scope>
</reference>
<name>A0ABP0M4L7_9DINO</name>
<accession>A0ABP0M4L7</accession>
<evidence type="ECO:0000313" key="1">
    <source>
        <dbReference type="EMBL" id="CAK9045692.1"/>
    </source>
</evidence>
<dbReference type="Proteomes" id="UP001642464">
    <property type="component" value="Unassembled WGS sequence"/>
</dbReference>
<organism evidence="1 2">
    <name type="scientific">Durusdinium trenchii</name>
    <dbReference type="NCBI Taxonomy" id="1381693"/>
    <lineage>
        <taxon>Eukaryota</taxon>
        <taxon>Sar</taxon>
        <taxon>Alveolata</taxon>
        <taxon>Dinophyceae</taxon>
        <taxon>Suessiales</taxon>
        <taxon>Symbiodiniaceae</taxon>
        <taxon>Durusdinium</taxon>
    </lineage>
</organism>
<proteinExistence type="predicted"/>
<evidence type="ECO:0000313" key="2">
    <source>
        <dbReference type="Proteomes" id="UP001642464"/>
    </source>
</evidence>
<sequence length="363" mass="40337">ESFPTTDILLDFKHPDALKSDSDAGLRLVVTPRSGMARRLAKSEIFKTGDLLLTFRAEWGGAGAYPNVQMGISHAGLAYIQDGKLKNLDMPLNEEYLGRGMSGELTSDHYRTLDYLHVVRPRGLTDSDRANIVSWATMLNRNARKIYPDKIKFNDDYNAPKYKRGRPLDFVKTVGKLALGQDTSGVLDVYCSEFAWAVLALHRCDPATTAEDFKGSRVPSCIEPAMTPLKATGNNIPGRGRRTTIGLADGPMTIIDGLDVPLVERRALLERVFVEDPAGLKKMSEGHRKVAEAMQPKFEQLTDYYLGSSGGGITKRLKARLIRFLFNRAVPENYSPTSYLLNTMLDPDNTNRSMDYVATIVIE</sequence>
<comment type="caution">
    <text evidence="1">The sequence shown here is derived from an EMBL/GenBank/DDBJ whole genome shotgun (WGS) entry which is preliminary data.</text>
</comment>
<feature type="non-terminal residue" evidence="1">
    <location>
        <position position="1"/>
    </location>
</feature>
<protein>
    <submittedName>
        <fullName evidence="1">Uncharacterized protein</fullName>
    </submittedName>
</protein>
<gene>
    <name evidence="1" type="ORF">SCF082_LOCUS25809</name>
</gene>
<dbReference type="EMBL" id="CAXAMM010019427">
    <property type="protein sequence ID" value="CAK9045692.1"/>
    <property type="molecule type" value="Genomic_DNA"/>
</dbReference>
<keyword evidence="2" id="KW-1185">Reference proteome</keyword>